<feature type="non-terminal residue" evidence="1">
    <location>
        <position position="90"/>
    </location>
</feature>
<gene>
    <name evidence="1" type="ORF">S01H4_65310</name>
</gene>
<organism evidence="1">
    <name type="scientific">marine sediment metagenome</name>
    <dbReference type="NCBI Taxonomy" id="412755"/>
    <lineage>
        <taxon>unclassified sequences</taxon>
        <taxon>metagenomes</taxon>
        <taxon>ecological metagenomes</taxon>
    </lineage>
</organism>
<accession>X1FUG3</accession>
<evidence type="ECO:0000313" key="1">
    <source>
        <dbReference type="EMBL" id="GAH24423.1"/>
    </source>
</evidence>
<proteinExistence type="predicted"/>
<comment type="caution">
    <text evidence="1">The sequence shown here is derived from an EMBL/GenBank/DDBJ whole genome shotgun (WGS) entry which is preliminary data.</text>
</comment>
<dbReference type="EMBL" id="BART01039914">
    <property type="protein sequence ID" value="GAH24423.1"/>
    <property type="molecule type" value="Genomic_DNA"/>
</dbReference>
<protein>
    <submittedName>
        <fullName evidence="1">Uncharacterized protein</fullName>
    </submittedName>
</protein>
<sequence>MCSFDLFNNFWMNLLKNFIKLEDLSIEGITKFVNSFSIKVKERDDNLKLIELQILLMYLRKSVYPSDLFNFSLKFLAEILYKLEPAKKGL</sequence>
<reference evidence="1" key="1">
    <citation type="journal article" date="2014" name="Front. Microbiol.">
        <title>High frequency of phylogenetically diverse reductive dehalogenase-homologous genes in deep subseafloor sedimentary metagenomes.</title>
        <authorList>
            <person name="Kawai M."/>
            <person name="Futagami T."/>
            <person name="Toyoda A."/>
            <person name="Takaki Y."/>
            <person name="Nishi S."/>
            <person name="Hori S."/>
            <person name="Arai W."/>
            <person name="Tsubouchi T."/>
            <person name="Morono Y."/>
            <person name="Uchiyama I."/>
            <person name="Ito T."/>
            <person name="Fujiyama A."/>
            <person name="Inagaki F."/>
            <person name="Takami H."/>
        </authorList>
    </citation>
    <scope>NUCLEOTIDE SEQUENCE</scope>
    <source>
        <strain evidence="1">Expedition CK06-06</strain>
    </source>
</reference>
<name>X1FUG3_9ZZZZ</name>
<dbReference type="AlphaFoldDB" id="X1FUG3"/>